<gene>
    <name evidence="1" type="ORF">Scep_007434</name>
</gene>
<evidence type="ECO:0000313" key="1">
    <source>
        <dbReference type="EMBL" id="KAK9148677.1"/>
    </source>
</evidence>
<dbReference type="AlphaFoldDB" id="A0AAP0KA17"/>
<protein>
    <submittedName>
        <fullName evidence="1">Uncharacterized protein</fullName>
    </submittedName>
</protein>
<sequence>MEERSPNKHHSKSMTIHSYANNDGLNPSIYVHGDLWKSKSVYQKSVMGVSREPKFEFK</sequence>
<dbReference type="Proteomes" id="UP001419268">
    <property type="component" value="Unassembled WGS sequence"/>
</dbReference>
<comment type="caution">
    <text evidence="1">The sequence shown here is derived from an EMBL/GenBank/DDBJ whole genome shotgun (WGS) entry which is preliminary data.</text>
</comment>
<reference evidence="1 2" key="1">
    <citation type="submission" date="2024-01" db="EMBL/GenBank/DDBJ databases">
        <title>Genome assemblies of Stephania.</title>
        <authorList>
            <person name="Yang L."/>
        </authorList>
    </citation>
    <scope>NUCLEOTIDE SEQUENCE [LARGE SCALE GENOMIC DNA]</scope>
    <source>
        <strain evidence="1">JXDWG</strain>
        <tissue evidence="1">Leaf</tissue>
    </source>
</reference>
<proteinExistence type="predicted"/>
<dbReference type="EMBL" id="JBBNAG010000003">
    <property type="protein sequence ID" value="KAK9148677.1"/>
    <property type="molecule type" value="Genomic_DNA"/>
</dbReference>
<name>A0AAP0KA17_9MAGN</name>
<evidence type="ECO:0000313" key="2">
    <source>
        <dbReference type="Proteomes" id="UP001419268"/>
    </source>
</evidence>
<keyword evidence="2" id="KW-1185">Reference proteome</keyword>
<organism evidence="1 2">
    <name type="scientific">Stephania cephalantha</name>
    <dbReference type="NCBI Taxonomy" id="152367"/>
    <lineage>
        <taxon>Eukaryota</taxon>
        <taxon>Viridiplantae</taxon>
        <taxon>Streptophyta</taxon>
        <taxon>Embryophyta</taxon>
        <taxon>Tracheophyta</taxon>
        <taxon>Spermatophyta</taxon>
        <taxon>Magnoliopsida</taxon>
        <taxon>Ranunculales</taxon>
        <taxon>Menispermaceae</taxon>
        <taxon>Menispermoideae</taxon>
        <taxon>Cissampelideae</taxon>
        <taxon>Stephania</taxon>
    </lineage>
</organism>
<accession>A0AAP0KA17</accession>